<reference evidence="1 2" key="1">
    <citation type="submission" date="2024-02" db="EMBL/GenBank/DDBJ databases">
        <title>A chromosome-level genome assembly of Drosophila madeirensis, a fruit fly species endemic to Madeira island.</title>
        <authorList>
            <person name="Tomihara K."/>
            <person name="Llopart A."/>
            <person name="Yamamoto D."/>
        </authorList>
    </citation>
    <scope>NUCLEOTIDE SEQUENCE [LARGE SCALE GENOMIC DNA]</scope>
    <source>
        <strain evidence="1 2">RF1</strain>
    </source>
</reference>
<dbReference type="Proteomes" id="UP001500889">
    <property type="component" value="Chromosome O"/>
</dbReference>
<gene>
    <name evidence="1" type="ORF">DMAD_09968</name>
</gene>
<accession>A0AAU9F859</accession>
<organism evidence="1 2">
    <name type="scientific">Drosophila madeirensis</name>
    <name type="common">Fruit fly</name>
    <dbReference type="NCBI Taxonomy" id="30013"/>
    <lineage>
        <taxon>Eukaryota</taxon>
        <taxon>Metazoa</taxon>
        <taxon>Ecdysozoa</taxon>
        <taxon>Arthropoda</taxon>
        <taxon>Hexapoda</taxon>
        <taxon>Insecta</taxon>
        <taxon>Pterygota</taxon>
        <taxon>Neoptera</taxon>
        <taxon>Endopterygota</taxon>
        <taxon>Diptera</taxon>
        <taxon>Brachycera</taxon>
        <taxon>Muscomorpha</taxon>
        <taxon>Ephydroidea</taxon>
        <taxon>Drosophilidae</taxon>
        <taxon>Drosophila</taxon>
        <taxon>Sophophora</taxon>
    </lineage>
</organism>
<dbReference type="EMBL" id="AP029263">
    <property type="protein sequence ID" value="BFF91752.1"/>
    <property type="molecule type" value="Genomic_DNA"/>
</dbReference>
<sequence length="69" mass="7920">MAQEERVSSQQIAPYIVKRLDTQLKAIQYPPMIHKQDVPPITDVILAVLQFHLEETFLAVCTLMELLDV</sequence>
<proteinExistence type="predicted"/>
<protein>
    <submittedName>
        <fullName evidence="1">Uncharacterized protein</fullName>
    </submittedName>
</protein>
<evidence type="ECO:0000313" key="2">
    <source>
        <dbReference type="Proteomes" id="UP001500889"/>
    </source>
</evidence>
<keyword evidence="2" id="KW-1185">Reference proteome</keyword>
<evidence type="ECO:0000313" key="1">
    <source>
        <dbReference type="EMBL" id="BFF91752.1"/>
    </source>
</evidence>
<dbReference type="AlphaFoldDB" id="A0AAU9F859"/>
<name>A0AAU9F859_DROMD</name>